<reference evidence="9 10" key="1">
    <citation type="submission" date="2016-03" db="EMBL/GenBank/DDBJ databases">
        <title>Genome sequence of Providencia stuartii strain, isolated from the salivary glands of larval Lucilia sericata.</title>
        <authorList>
            <person name="Yuan Y."/>
            <person name="Zhang Y."/>
            <person name="Fu S."/>
            <person name="Crippen T.L."/>
            <person name="Visi D."/>
            <person name="Benbow M.E."/>
            <person name="Allen M."/>
            <person name="Tomberlin J.K."/>
            <person name="Sze S.-H."/>
            <person name="Tarone A.M."/>
        </authorList>
    </citation>
    <scope>NUCLEOTIDE SEQUENCE [LARGE SCALE GENOMIC DNA]</scope>
    <source>
        <strain evidence="9 10">Crippen</strain>
    </source>
</reference>
<organism evidence="9 10">
    <name type="scientific">Providencia stuartii</name>
    <dbReference type="NCBI Taxonomy" id="588"/>
    <lineage>
        <taxon>Bacteria</taxon>
        <taxon>Pseudomonadati</taxon>
        <taxon>Pseudomonadota</taxon>
        <taxon>Gammaproteobacteria</taxon>
        <taxon>Enterobacterales</taxon>
        <taxon>Morganellaceae</taxon>
        <taxon>Providencia</taxon>
    </lineage>
</organism>
<sequence>MKKILLICDLGMSTSLMVKKMQEAAKTRGIEAEITAKSVRDYKACVADFDVALLGPQIRYKLAECQQIAASAGKKVECIDMMAYGTLKGDKVLDQALALID</sequence>
<dbReference type="CDD" id="cd05564">
    <property type="entry name" value="PTS_IIB_chitobiose_lichenan"/>
    <property type="match status" value="1"/>
</dbReference>
<dbReference type="EMBL" id="LVIE01000002">
    <property type="protein sequence ID" value="OHT25740.1"/>
    <property type="molecule type" value="Genomic_DNA"/>
</dbReference>
<keyword evidence="4" id="KW-0808">Transferase</keyword>
<accession>A0A1S1HZE6</accession>
<dbReference type="AlphaFoldDB" id="A0A1S1HZE6"/>
<dbReference type="InterPro" id="IPR051819">
    <property type="entry name" value="PTS_sugar-specific_EIIB"/>
</dbReference>
<name>A0A1S1HZE6_PROST</name>
<evidence type="ECO:0000313" key="9">
    <source>
        <dbReference type="EMBL" id="OHT25740.1"/>
    </source>
</evidence>
<keyword evidence="10" id="KW-1185">Reference proteome</keyword>
<keyword evidence="3 9" id="KW-0762">Sugar transport</keyword>
<dbReference type="SUPFAM" id="SSF52794">
    <property type="entry name" value="PTS system IIB component-like"/>
    <property type="match status" value="1"/>
</dbReference>
<evidence type="ECO:0000256" key="5">
    <source>
        <dbReference type="ARBA" id="ARBA00022683"/>
    </source>
</evidence>
<evidence type="ECO:0000256" key="6">
    <source>
        <dbReference type="ARBA" id="ARBA00022777"/>
    </source>
</evidence>
<evidence type="ECO:0000256" key="1">
    <source>
        <dbReference type="ARBA" id="ARBA00022448"/>
    </source>
</evidence>
<evidence type="ECO:0000313" key="10">
    <source>
        <dbReference type="Proteomes" id="UP000179588"/>
    </source>
</evidence>
<dbReference type="PANTHER" id="PTHR34581:SF2">
    <property type="entry name" value="PTS SYSTEM N,N'-DIACETYLCHITOBIOSE-SPECIFIC EIIB COMPONENT"/>
    <property type="match status" value="1"/>
</dbReference>
<dbReference type="PANTHER" id="PTHR34581">
    <property type="entry name" value="PTS SYSTEM N,N'-DIACETYLCHITOBIOSE-SPECIFIC EIIB COMPONENT"/>
    <property type="match status" value="1"/>
</dbReference>
<dbReference type="InterPro" id="IPR013012">
    <property type="entry name" value="PTS_EIIB_3"/>
</dbReference>
<feature type="modified residue" description="Phosphocysteine; by EIIA" evidence="7">
    <location>
        <position position="8"/>
    </location>
</feature>
<keyword evidence="5" id="KW-0598">Phosphotransferase system</keyword>
<feature type="domain" description="PTS EIIB type-3" evidence="8">
    <location>
        <begin position="1"/>
        <end position="101"/>
    </location>
</feature>
<protein>
    <submittedName>
        <fullName evidence="9">PTS sugar transporter subunit IIB</fullName>
    </submittedName>
</protein>
<evidence type="ECO:0000256" key="4">
    <source>
        <dbReference type="ARBA" id="ARBA00022679"/>
    </source>
</evidence>
<comment type="caution">
    <text evidence="9">The sequence shown here is derived from an EMBL/GenBank/DDBJ whole genome shotgun (WGS) entry which is preliminary data.</text>
</comment>
<keyword evidence="1" id="KW-0813">Transport</keyword>
<gene>
    <name evidence="9" type="ORF">A3Q29_12115</name>
</gene>
<evidence type="ECO:0000256" key="2">
    <source>
        <dbReference type="ARBA" id="ARBA00022553"/>
    </source>
</evidence>
<evidence type="ECO:0000256" key="7">
    <source>
        <dbReference type="PROSITE-ProRule" id="PRU00423"/>
    </source>
</evidence>
<dbReference type="OrthoDB" id="9808134at2"/>
<dbReference type="GO" id="GO:0008982">
    <property type="term" value="F:protein-N(PI)-phosphohistidine-sugar phosphotransferase activity"/>
    <property type="evidence" value="ECO:0007669"/>
    <property type="project" value="InterPro"/>
</dbReference>
<dbReference type="GO" id="GO:0016301">
    <property type="term" value="F:kinase activity"/>
    <property type="evidence" value="ECO:0007669"/>
    <property type="project" value="UniProtKB-KW"/>
</dbReference>
<dbReference type="InterPro" id="IPR036095">
    <property type="entry name" value="PTS_EIIB-like_sf"/>
</dbReference>
<dbReference type="RefSeq" id="WP_070925155.1">
    <property type="nucleotide sequence ID" value="NZ_VAUE01000001.1"/>
</dbReference>
<keyword evidence="6" id="KW-0418">Kinase</keyword>
<dbReference type="Proteomes" id="UP000179588">
    <property type="component" value="Unassembled WGS sequence"/>
</dbReference>
<keyword evidence="2" id="KW-0597">Phosphoprotein</keyword>
<dbReference type="Gene3D" id="3.40.50.2300">
    <property type="match status" value="1"/>
</dbReference>
<dbReference type="GO" id="GO:0009401">
    <property type="term" value="P:phosphoenolpyruvate-dependent sugar phosphotransferase system"/>
    <property type="evidence" value="ECO:0007669"/>
    <property type="project" value="UniProtKB-KW"/>
</dbReference>
<dbReference type="InterPro" id="IPR003501">
    <property type="entry name" value="PTS_EIIB_2/3"/>
</dbReference>
<evidence type="ECO:0000259" key="8">
    <source>
        <dbReference type="PROSITE" id="PS51100"/>
    </source>
</evidence>
<dbReference type="PROSITE" id="PS51100">
    <property type="entry name" value="PTS_EIIB_TYPE_3"/>
    <property type="match status" value="1"/>
</dbReference>
<evidence type="ECO:0000256" key="3">
    <source>
        <dbReference type="ARBA" id="ARBA00022597"/>
    </source>
</evidence>
<proteinExistence type="predicted"/>
<dbReference type="Pfam" id="PF02302">
    <property type="entry name" value="PTS_IIB"/>
    <property type="match status" value="1"/>
</dbReference>